<evidence type="ECO:0000313" key="4">
    <source>
        <dbReference type="EMBL" id="KAG5527073.1"/>
    </source>
</evidence>
<name>A0AAV6IF39_9ERIC</name>
<proteinExistence type="predicted"/>
<dbReference type="InterPro" id="IPR051165">
    <property type="entry name" value="Multifunctional_ANK_Repeat"/>
</dbReference>
<evidence type="ECO:0000313" key="5">
    <source>
        <dbReference type="Proteomes" id="UP000823749"/>
    </source>
</evidence>
<keyword evidence="1" id="KW-0677">Repeat</keyword>
<feature type="repeat" description="ANK" evidence="3">
    <location>
        <begin position="586"/>
        <end position="618"/>
    </location>
</feature>
<dbReference type="PANTHER" id="PTHR24123">
    <property type="entry name" value="ANKYRIN REPEAT-CONTAINING"/>
    <property type="match status" value="1"/>
</dbReference>
<dbReference type="Gene3D" id="1.25.40.20">
    <property type="entry name" value="Ankyrin repeat-containing domain"/>
    <property type="match status" value="5"/>
</dbReference>
<keyword evidence="5" id="KW-1185">Reference proteome</keyword>
<feature type="repeat" description="ANK" evidence="3">
    <location>
        <begin position="349"/>
        <end position="381"/>
    </location>
</feature>
<dbReference type="SMART" id="SM00248">
    <property type="entry name" value="ANK"/>
    <property type="match status" value="12"/>
</dbReference>
<dbReference type="Pfam" id="PF12796">
    <property type="entry name" value="Ank_2"/>
    <property type="match status" value="4"/>
</dbReference>
<dbReference type="InterPro" id="IPR036770">
    <property type="entry name" value="Ankyrin_rpt-contain_sf"/>
</dbReference>
<sequence>MTVFGHSGGGGGFLAGKQVFPVDCQAEASHRLLEASHTDDLRSALECAADPFVDVNFVGAVWLKVRKAEVTCREDLPNEVRFEYEEFKTDVTALFLAVHTGNVTLVRKLLGIGADVNQKLFRGFATTAAVREGHREILEILLKAGASQPACEEALLEASYHGCARLAELLMGSDLIRPHIAVHALVTACCRGFTDVVDALIKCGVDANATDRVLLQSYRPSLHTSVDCTALVAAVVSRQISCVRLLLKTGVRTDIKVQLGAWSWDTASGEEFRVGAGLAEPYAITWCAVEYFEQSGAILRMLLQAVSPDPPHHGRTLLHHAILCGSTGAANVLLSCGSHVEAPVKTQKAEFRPIHMAARLGCSEILQSLVDNGCDMNSKTDITETALMICAKYNREGCLKVLASAGADFGLVNIAGQSVLSMAESNRWSLGFQQAVLDVIRSGKVPRSSNTSVFSPLMFVARSGDIEALKALIGRPEIDLDYQDDKGFSAVMVTAMEGYVEAFRLLVYAGADVKLCNKSGETALSLSELNQKRDLFEKVMLEFALENGNRNGGGFYALHCAARRGDVDAVRLLMNRGYDVNVSDADGYTPLMLAAREGHARMCELLISFGARCDLKNVKGETALLLARKARAQNDAVRVILDELARKLVLSGAIVSKHTKGGKGSPHSKVVKMVEATGVLRWGNSSTRNVLCREVEVGPSSRFKRFRQRKGDAGEPGVFRVVTTKNKEVHFVSSGGLEAAELWVRGIKLVTKEAVFGRKQLET</sequence>
<evidence type="ECO:0000256" key="3">
    <source>
        <dbReference type="PROSITE-ProRule" id="PRU00023"/>
    </source>
</evidence>
<gene>
    <name evidence="4" type="ORF">RHGRI_028109</name>
</gene>
<accession>A0AAV6IF39</accession>
<feature type="repeat" description="ANK" evidence="3">
    <location>
        <begin position="89"/>
        <end position="121"/>
    </location>
</feature>
<evidence type="ECO:0000256" key="2">
    <source>
        <dbReference type="ARBA" id="ARBA00023043"/>
    </source>
</evidence>
<organism evidence="4 5">
    <name type="scientific">Rhododendron griersonianum</name>
    <dbReference type="NCBI Taxonomy" id="479676"/>
    <lineage>
        <taxon>Eukaryota</taxon>
        <taxon>Viridiplantae</taxon>
        <taxon>Streptophyta</taxon>
        <taxon>Embryophyta</taxon>
        <taxon>Tracheophyta</taxon>
        <taxon>Spermatophyta</taxon>
        <taxon>Magnoliopsida</taxon>
        <taxon>eudicotyledons</taxon>
        <taxon>Gunneridae</taxon>
        <taxon>Pentapetalae</taxon>
        <taxon>asterids</taxon>
        <taxon>Ericales</taxon>
        <taxon>Ericaceae</taxon>
        <taxon>Ericoideae</taxon>
        <taxon>Rhodoreae</taxon>
        <taxon>Rhododendron</taxon>
    </lineage>
</organism>
<dbReference type="EMBL" id="JACTNZ010000010">
    <property type="protein sequence ID" value="KAG5527073.1"/>
    <property type="molecule type" value="Genomic_DNA"/>
</dbReference>
<evidence type="ECO:0008006" key="6">
    <source>
        <dbReference type="Google" id="ProtNLM"/>
    </source>
</evidence>
<keyword evidence="2 3" id="KW-0040">ANK repeat</keyword>
<protein>
    <recommendedName>
        <fullName evidence="6">Ankyrin repeat family protein</fullName>
    </recommendedName>
</protein>
<dbReference type="Proteomes" id="UP000823749">
    <property type="component" value="Chromosome 10"/>
</dbReference>
<dbReference type="InterPro" id="IPR002110">
    <property type="entry name" value="Ankyrin_rpt"/>
</dbReference>
<dbReference type="AlphaFoldDB" id="A0AAV6IF39"/>
<feature type="repeat" description="ANK" evidence="3">
    <location>
        <begin position="486"/>
        <end position="518"/>
    </location>
</feature>
<comment type="caution">
    <text evidence="4">The sequence shown here is derived from an EMBL/GenBank/DDBJ whole genome shotgun (WGS) entry which is preliminary data.</text>
</comment>
<evidence type="ECO:0000256" key="1">
    <source>
        <dbReference type="ARBA" id="ARBA00022737"/>
    </source>
</evidence>
<reference evidence="4" key="1">
    <citation type="submission" date="2020-08" db="EMBL/GenBank/DDBJ databases">
        <title>Plant Genome Project.</title>
        <authorList>
            <person name="Zhang R.-G."/>
        </authorList>
    </citation>
    <scope>NUCLEOTIDE SEQUENCE</scope>
    <source>
        <strain evidence="4">WSP0</strain>
        <tissue evidence="4">Leaf</tissue>
    </source>
</reference>
<dbReference type="PROSITE" id="PS50297">
    <property type="entry name" value="ANK_REP_REGION"/>
    <property type="match status" value="4"/>
</dbReference>
<dbReference type="PANTHER" id="PTHR24123:SF139">
    <property type="entry name" value="ANKYRIN"/>
    <property type="match status" value="1"/>
</dbReference>
<dbReference type="PROSITE" id="PS50088">
    <property type="entry name" value="ANK_REPEAT"/>
    <property type="match status" value="5"/>
</dbReference>
<feature type="repeat" description="ANK" evidence="3">
    <location>
        <begin position="553"/>
        <end position="585"/>
    </location>
</feature>
<dbReference type="Pfam" id="PF00023">
    <property type="entry name" value="Ank"/>
    <property type="match status" value="1"/>
</dbReference>
<dbReference type="SUPFAM" id="SSF48403">
    <property type="entry name" value="Ankyrin repeat"/>
    <property type="match status" value="2"/>
</dbReference>